<proteinExistence type="predicted"/>
<dbReference type="Pfam" id="PF13556">
    <property type="entry name" value="HTH_30"/>
    <property type="match status" value="1"/>
</dbReference>
<evidence type="ECO:0000313" key="3">
    <source>
        <dbReference type="EMBL" id="MBC3537112.1"/>
    </source>
</evidence>
<sequence>MKLTVDEILHYPEFSGLHLLAGAGGVSNQVSSCGILDYEYDKTLKNKYTKLSFIPNQLILSSLQYAKEAPGCLIDAIRLLHHKQCSCLVIKNVYGLPLAPHILRYADSANFPIIVIRSSEQYFERIIVNVYKRLQSLHDFDKFEQLVATILALPEHDPRQKELQLEINPCLQPDIFCMYFRALHPVSADEYQKLEETATAANLLTSYSTLLRYKNGFIYIHSSYNFKNAKSSNLATEILTGPLQACAGAYCIGVSSIHYRERKIKLCLEEAIYSSYFAAPDQGLFRTYESLGINSILLPYCREPAMQHFANTILNPLRDYDSENHTSLLETASAFVRAGGSIATTAEGLQQHPNTIRYRLKQIGTLLALDAFRPEGYETLSLALRIDQCSHIEL</sequence>
<dbReference type="PANTHER" id="PTHR33744:SF1">
    <property type="entry name" value="DNA-BINDING TRANSCRIPTIONAL ACTIVATOR ADER"/>
    <property type="match status" value="1"/>
</dbReference>
<feature type="domain" description="PucR C-terminal helix-turn-helix" evidence="2">
    <location>
        <begin position="328"/>
        <end position="386"/>
    </location>
</feature>
<name>A0ABR6VK34_9FIRM</name>
<dbReference type="PANTHER" id="PTHR33744">
    <property type="entry name" value="CARBOHYDRATE DIACID REGULATOR"/>
    <property type="match status" value="1"/>
</dbReference>
<protein>
    <submittedName>
        <fullName evidence="3">PucR family transcriptional regulator</fullName>
    </submittedName>
</protein>
<gene>
    <name evidence="3" type="ORF">H8J70_07595</name>
</gene>
<accession>A0ABR6VK34</accession>
<evidence type="ECO:0000313" key="4">
    <source>
        <dbReference type="Proteomes" id="UP000606870"/>
    </source>
</evidence>
<dbReference type="InterPro" id="IPR025736">
    <property type="entry name" value="PucR_C-HTH_dom"/>
</dbReference>
<keyword evidence="4" id="KW-1185">Reference proteome</keyword>
<dbReference type="EMBL" id="JACOGK010000020">
    <property type="protein sequence ID" value="MBC3537112.1"/>
    <property type="molecule type" value="Genomic_DNA"/>
</dbReference>
<reference evidence="3 4" key="1">
    <citation type="submission" date="2020-08" db="EMBL/GenBank/DDBJ databases">
        <authorList>
            <person name="Liu C."/>
            <person name="Sun Q."/>
        </authorList>
    </citation>
    <scope>NUCLEOTIDE SEQUENCE [LARGE SCALE GENOMIC DNA]</scope>
    <source>
        <strain evidence="3 4">NSJ-59</strain>
    </source>
</reference>
<dbReference type="InterPro" id="IPR042070">
    <property type="entry name" value="PucR_C-HTH_sf"/>
</dbReference>
<evidence type="ECO:0000259" key="2">
    <source>
        <dbReference type="Pfam" id="PF13556"/>
    </source>
</evidence>
<feature type="domain" description="Purine catabolism PurC-like" evidence="1">
    <location>
        <begin position="7"/>
        <end position="133"/>
    </location>
</feature>
<comment type="caution">
    <text evidence="3">The sequence shown here is derived from an EMBL/GenBank/DDBJ whole genome shotgun (WGS) entry which is preliminary data.</text>
</comment>
<dbReference type="InterPro" id="IPR012914">
    <property type="entry name" value="PucR_dom"/>
</dbReference>
<dbReference type="Proteomes" id="UP000606870">
    <property type="component" value="Unassembled WGS sequence"/>
</dbReference>
<dbReference type="Gene3D" id="1.10.10.2840">
    <property type="entry name" value="PucR C-terminal helix-turn-helix domain"/>
    <property type="match status" value="1"/>
</dbReference>
<dbReference type="RefSeq" id="WP_186503300.1">
    <property type="nucleotide sequence ID" value="NZ_JACOGK010000020.1"/>
</dbReference>
<evidence type="ECO:0000259" key="1">
    <source>
        <dbReference type="Pfam" id="PF07905"/>
    </source>
</evidence>
<organism evidence="3 4">
    <name type="scientific">Megasphaera hominis</name>
    <dbReference type="NCBI Taxonomy" id="159836"/>
    <lineage>
        <taxon>Bacteria</taxon>
        <taxon>Bacillati</taxon>
        <taxon>Bacillota</taxon>
        <taxon>Negativicutes</taxon>
        <taxon>Veillonellales</taxon>
        <taxon>Veillonellaceae</taxon>
        <taxon>Megasphaera</taxon>
    </lineage>
</organism>
<dbReference type="Pfam" id="PF07905">
    <property type="entry name" value="PucR"/>
    <property type="match status" value="1"/>
</dbReference>
<dbReference type="InterPro" id="IPR051448">
    <property type="entry name" value="CdaR-like_regulators"/>
</dbReference>